<sequence>MLVPKSHRHANGSPPSQGHIVSTNIFKLDILANDYAYTLDDVLQLASIPEKRDDFYRIAHLQNKLHIRTTMQIAPNRTQGDLAGADHLGIQPAAEVLNAAYRHIPLAGSTATPTSIDNPRASKLNLLELYFLSSFPPIFTSKISSRCRALRCTDVIFGKRVTAIWIHPHDRALVSHWEEHGGCETLIAVVFPGPSNPTDQVRVREVCMNSLN</sequence>
<dbReference type="STRING" id="47428.A0A284S8M6"/>
<keyword evidence="2" id="KW-1185">Reference proteome</keyword>
<dbReference type="EMBL" id="FUEG01000043">
    <property type="protein sequence ID" value="SJL17353.1"/>
    <property type="molecule type" value="Genomic_DNA"/>
</dbReference>
<evidence type="ECO:0000313" key="2">
    <source>
        <dbReference type="Proteomes" id="UP000219338"/>
    </source>
</evidence>
<dbReference type="AlphaFoldDB" id="A0A284S8M6"/>
<protein>
    <submittedName>
        <fullName evidence="1">Uncharacterized protein</fullName>
    </submittedName>
</protein>
<gene>
    <name evidence="1" type="ORF">ARMOST_20903</name>
</gene>
<evidence type="ECO:0000313" key="1">
    <source>
        <dbReference type="EMBL" id="SJL17353.1"/>
    </source>
</evidence>
<dbReference type="Proteomes" id="UP000219338">
    <property type="component" value="Unassembled WGS sequence"/>
</dbReference>
<reference evidence="2" key="1">
    <citation type="journal article" date="2017" name="Nat. Ecol. Evol.">
        <title>Genome expansion and lineage-specific genetic innovations in the forest pathogenic fungi Armillaria.</title>
        <authorList>
            <person name="Sipos G."/>
            <person name="Prasanna A.N."/>
            <person name="Walter M.C."/>
            <person name="O'Connor E."/>
            <person name="Balint B."/>
            <person name="Krizsan K."/>
            <person name="Kiss B."/>
            <person name="Hess J."/>
            <person name="Varga T."/>
            <person name="Slot J."/>
            <person name="Riley R."/>
            <person name="Boka B."/>
            <person name="Rigling D."/>
            <person name="Barry K."/>
            <person name="Lee J."/>
            <person name="Mihaltcheva S."/>
            <person name="LaButti K."/>
            <person name="Lipzen A."/>
            <person name="Waldron R."/>
            <person name="Moloney N.M."/>
            <person name="Sperisen C."/>
            <person name="Kredics L."/>
            <person name="Vagvoelgyi C."/>
            <person name="Patrignani A."/>
            <person name="Fitzpatrick D."/>
            <person name="Nagy I."/>
            <person name="Doyle S."/>
            <person name="Anderson J.B."/>
            <person name="Grigoriev I.V."/>
            <person name="Gueldener U."/>
            <person name="Muensterkoetter M."/>
            <person name="Nagy L.G."/>
        </authorList>
    </citation>
    <scope>NUCLEOTIDE SEQUENCE [LARGE SCALE GENOMIC DNA]</scope>
    <source>
        <strain evidence="2">C18/9</strain>
    </source>
</reference>
<accession>A0A284S8M6</accession>
<dbReference type="OrthoDB" id="3034442at2759"/>
<proteinExistence type="predicted"/>
<organism evidence="1 2">
    <name type="scientific">Armillaria ostoyae</name>
    <name type="common">Armillaria root rot fungus</name>
    <dbReference type="NCBI Taxonomy" id="47428"/>
    <lineage>
        <taxon>Eukaryota</taxon>
        <taxon>Fungi</taxon>
        <taxon>Dikarya</taxon>
        <taxon>Basidiomycota</taxon>
        <taxon>Agaricomycotina</taxon>
        <taxon>Agaricomycetes</taxon>
        <taxon>Agaricomycetidae</taxon>
        <taxon>Agaricales</taxon>
        <taxon>Marasmiineae</taxon>
        <taxon>Physalacriaceae</taxon>
        <taxon>Armillaria</taxon>
    </lineage>
</organism>
<name>A0A284S8M6_ARMOS</name>